<protein>
    <submittedName>
        <fullName evidence="1">Uncharacterized protein</fullName>
    </submittedName>
</protein>
<keyword evidence="2" id="KW-1185">Reference proteome</keyword>
<evidence type="ECO:0000313" key="1">
    <source>
        <dbReference type="EMBL" id="QCK16858.1"/>
    </source>
</evidence>
<organism evidence="1 2">
    <name type="scientific">Mangrovivirga cuniculi</name>
    <dbReference type="NCBI Taxonomy" id="2715131"/>
    <lineage>
        <taxon>Bacteria</taxon>
        <taxon>Pseudomonadati</taxon>
        <taxon>Bacteroidota</taxon>
        <taxon>Cytophagia</taxon>
        <taxon>Cytophagales</taxon>
        <taxon>Mangrovivirgaceae</taxon>
        <taxon>Mangrovivirga</taxon>
    </lineage>
</organism>
<dbReference type="EMBL" id="CP028923">
    <property type="protein sequence ID" value="QCK16858.1"/>
    <property type="molecule type" value="Genomic_DNA"/>
</dbReference>
<dbReference type="AlphaFoldDB" id="A0A4D7KBM4"/>
<name>A0A4D7KBM4_9BACT</name>
<dbReference type="Proteomes" id="UP000298616">
    <property type="component" value="Chromosome"/>
</dbReference>
<reference evidence="1 2" key="1">
    <citation type="submission" date="2018-04" db="EMBL/GenBank/DDBJ databases">
        <title>Complete genome uncultured novel isolate.</title>
        <authorList>
            <person name="Merlino G."/>
        </authorList>
    </citation>
    <scope>NUCLEOTIDE SEQUENCE [LARGE SCALE GENOMIC DNA]</scope>
    <source>
        <strain evidence="2">R1DC9</strain>
    </source>
</reference>
<evidence type="ECO:0000313" key="2">
    <source>
        <dbReference type="Proteomes" id="UP000298616"/>
    </source>
</evidence>
<dbReference type="KEGG" id="fpf:DCC35_20030"/>
<accession>A0A4D7KBM4</accession>
<sequence length="78" mass="8898">MINWQDYLTVILSFGAVLMKTHPLSGASFVVYTSQDQASLAYYSNDALVRVSTKQIKQLFYLWQDYLAVIFKIKVASV</sequence>
<proteinExistence type="predicted"/>
<gene>
    <name evidence="1" type="ORF">DCC35_20030</name>
</gene>